<name>A0A7I8J3V2_SPIIN</name>
<sequence length="81" mass="8355">MEKGSSSSSRASPPGGGRAEGAGGRRLRERQTLGLRLLGFLDSRTETALDAAFIAPIRADVCSKIDAARRSLAPESIGNGG</sequence>
<feature type="region of interest" description="Disordered" evidence="1">
    <location>
        <begin position="1"/>
        <end position="28"/>
    </location>
</feature>
<dbReference type="Pfam" id="PF24347">
    <property type="entry name" value="FIGL1_N"/>
    <property type="match status" value="1"/>
</dbReference>
<evidence type="ECO:0000259" key="2">
    <source>
        <dbReference type="Pfam" id="PF24347"/>
    </source>
</evidence>
<dbReference type="Proteomes" id="UP001189122">
    <property type="component" value="Unassembled WGS sequence"/>
</dbReference>
<proteinExistence type="predicted"/>
<protein>
    <recommendedName>
        <fullName evidence="2">FIGL1 N-terminal domain-containing protein</fullName>
    </recommendedName>
</protein>
<reference evidence="3 4" key="1">
    <citation type="submission" date="2019-12" db="EMBL/GenBank/DDBJ databases">
        <authorList>
            <person name="Scholz U."/>
            <person name="Mascher M."/>
            <person name="Fiebig A."/>
        </authorList>
    </citation>
    <scope>NUCLEOTIDE SEQUENCE</scope>
</reference>
<organism evidence="3">
    <name type="scientific">Spirodela intermedia</name>
    <name type="common">Intermediate duckweed</name>
    <dbReference type="NCBI Taxonomy" id="51605"/>
    <lineage>
        <taxon>Eukaryota</taxon>
        <taxon>Viridiplantae</taxon>
        <taxon>Streptophyta</taxon>
        <taxon>Embryophyta</taxon>
        <taxon>Tracheophyta</taxon>
        <taxon>Spermatophyta</taxon>
        <taxon>Magnoliopsida</taxon>
        <taxon>Liliopsida</taxon>
        <taxon>Araceae</taxon>
        <taxon>Lemnoideae</taxon>
        <taxon>Spirodela</taxon>
    </lineage>
</organism>
<feature type="domain" description="FIGL1 N-terminal" evidence="2">
    <location>
        <begin position="30"/>
        <end position="71"/>
    </location>
</feature>
<keyword evidence="4" id="KW-1185">Reference proteome</keyword>
<dbReference type="InterPro" id="IPR056224">
    <property type="entry name" value="FIGL1_N"/>
</dbReference>
<dbReference type="EMBL" id="CACRZD030000008">
    <property type="protein sequence ID" value="CAA6664061.1"/>
    <property type="molecule type" value="Genomic_DNA"/>
</dbReference>
<gene>
    <name evidence="3" type="ORF">SI7747_08010450</name>
</gene>
<evidence type="ECO:0000313" key="4">
    <source>
        <dbReference type="Proteomes" id="UP001189122"/>
    </source>
</evidence>
<evidence type="ECO:0000256" key="1">
    <source>
        <dbReference type="SAM" id="MobiDB-lite"/>
    </source>
</evidence>
<feature type="compositionally biased region" description="Low complexity" evidence="1">
    <location>
        <begin position="1"/>
        <end position="13"/>
    </location>
</feature>
<dbReference type="AlphaFoldDB" id="A0A7I8J3V2"/>
<evidence type="ECO:0000313" key="3">
    <source>
        <dbReference type="EMBL" id="CAA2624622.1"/>
    </source>
</evidence>
<accession>A0A7I8J3V2</accession>
<dbReference type="EMBL" id="LR743595">
    <property type="protein sequence ID" value="CAA2624622.1"/>
    <property type="molecule type" value="Genomic_DNA"/>
</dbReference>
<feature type="compositionally biased region" description="Gly residues" evidence="1">
    <location>
        <begin position="14"/>
        <end position="24"/>
    </location>
</feature>